<evidence type="ECO:0000256" key="1">
    <source>
        <dbReference type="SAM" id="MobiDB-lite"/>
    </source>
</evidence>
<accession>A0A4U2YPD9</accession>
<feature type="region of interest" description="Disordered" evidence="1">
    <location>
        <begin position="1"/>
        <end position="25"/>
    </location>
</feature>
<keyword evidence="4" id="KW-1185">Reference proteome</keyword>
<keyword evidence="2" id="KW-1133">Transmembrane helix</keyword>
<dbReference type="EMBL" id="SZPY01000002">
    <property type="protein sequence ID" value="TKI62714.1"/>
    <property type="molecule type" value="Genomic_DNA"/>
</dbReference>
<keyword evidence="2" id="KW-0472">Membrane</keyword>
<dbReference type="InterPro" id="IPR009937">
    <property type="entry name" value="Phage_holin_3_6"/>
</dbReference>
<keyword evidence="2" id="KW-0812">Transmembrane</keyword>
<dbReference type="OrthoDB" id="4870234at2"/>
<dbReference type="RefSeq" id="WP_137065983.1">
    <property type="nucleotide sequence ID" value="NZ_CP040748.1"/>
</dbReference>
<sequence length="147" mass="15131">MSHQDPSVSHVTGSPAATGHDPTTGELVSQLSNEVSRLVRDEFRLAQVEVTGKAKKAGVGLGMFGAAGIIALYGVGVLLAAIVLALALVMDTWLAALIVAVVLLVVAAINALMGKKRVDAASPPVPTRAMAGVKEDVDTVRHPGDHH</sequence>
<proteinExistence type="predicted"/>
<evidence type="ECO:0000256" key="2">
    <source>
        <dbReference type="SAM" id="Phobius"/>
    </source>
</evidence>
<protein>
    <submittedName>
        <fullName evidence="3">Phage holin family protein</fullName>
    </submittedName>
</protein>
<feature type="compositionally biased region" description="Polar residues" evidence="1">
    <location>
        <begin position="1"/>
        <end position="12"/>
    </location>
</feature>
<dbReference type="Proteomes" id="UP000307808">
    <property type="component" value="Unassembled WGS sequence"/>
</dbReference>
<evidence type="ECO:0000313" key="4">
    <source>
        <dbReference type="Proteomes" id="UP000307808"/>
    </source>
</evidence>
<gene>
    <name evidence="3" type="ORF">FC770_10200</name>
</gene>
<feature type="transmembrane region" description="Helical" evidence="2">
    <location>
        <begin position="93"/>
        <end position="113"/>
    </location>
</feature>
<evidence type="ECO:0000313" key="3">
    <source>
        <dbReference type="EMBL" id="TKI62714.1"/>
    </source>
</evidence>
<dbReference type="AlphaFoldDB" id="A0A4U2YPD9"/>
<dbReference type="Pfam" id="PF07332">
    <property type="entry name" value="Phage_holin_3_6"/>
    <property type="match status" value="1"/>
</dbReference>
<comment type="caution">
    <text evidence="3">The sequence shown here is derived from an EMBL/GenBank/DDBJ whole genome shotgun (WGS) entry which is preliminary data.</text>
</comment>
<name>A0A4U2YPD9_9ACTN</name>
<feature type="transmembrane region" description="Helical" evidence="2">
    <location>
        <begin position="61"/>
        <end position="87"/>
    </location>
</feature>
<reference evidence="3 4" key="1">
    <citation type="submission" date="2019-04" db="EMBL/GenBank/DDBJ databases">
        <authorList>
            <person name="Dong K."/>
        </authorList>
    </citation>
    <scope>NUCLEOTIDE SEQUENCE [LARGE SCALE GENOMIC DNA]</scope>
    <source>
        <strain evidence="4">dk3543</strain>
    </source>
</reference>
<organism evidence="3 4">
    <name type="scientific">Nocardioides jishulii</name>
    <dbReference type="NCBI Taxonomy" id="2575440"/>
    <lineage>
        <taxon>Bacteria</taxon>
        <taxon>Bacillati</taxon>
        <taxon>Actinomycetota</taxon>
        <taxon>Actinomycetes</taxon>
        <taxon>Propionibacteriales</taxon>
        <taxon>Nocardioidaceae</taxon>
        <taxon>Nocardioides</taxon>
    </lineage>
</organism>